<dbReference type="Proteomes" id="UP000887013">
    <property type="component" value="Unassembled WGS sequence"/>
</dbReference>
<dbReference type="AlphaFoldDB" id="A0A8X6NGY5"/>
<evidence type="ECO:0000313" key="2">
    <source>
        <dbReference type="Proteomes" id="UP000887013"/>
    </source>
</evidence>
<protein>
    <submittedName>
        <fullName evidence="1">Uncharacterized protein</fullName>
    </submittedName>
</protein>
<proteinExistence type="predicted"/>
<reference evidence="1" key="1">
    <citation type="submission" date="2020-08" db="EMBL/GenBank/DDBJ databases">
        <title>Multicomponent nature underlies the extraordinary mechanical properties of spider dragline silk.</title>
        <authorList>
            <person name="Kono N."/>
            <person name="Nakamura H."/>
            <person name="Mori M."/>
            <person name="Yoshida Y."/>
            <person name="Ohtoshi R."/>
            <person name="Malay A.D."/>
            <person name="Moran D.A.P."/>
            <person name="Tomita M."/>
            <person name="Numata K."/>
            <person name="Arakawa K."/>
        </authorList>
    </citation>
    <scope>NUCLEOTIDE SEQUENCE</scope>
</reference>
<name>A0A8X6NGY5_NEPPI</name>
<gene>
    <name evidence="1" type="ORF">NPIL_676431</name>
</gene>
<keyword evidence="2" id="KW-1185">Reference proteome</keyword>
<evidence type="ECO:0000313" key="1">
    <source>
        <dbReference type="EMBL" id="GFT14601.1"/>
    </source>
</evidence>
<accession>A0A8X6NGY5</accession>
<comment type="caution">
    <text evidence="1">The sequence shown here is derived from an EMBL/GenBank/DDBJ whole genome shotgun (WGS) entry which is preliminary data.</text>
</comment>
<dbReference type="EMBL" id="BMAW01104465">
    <property type="protein sequence ID" value="GFT14601.1"/>
    <property type="molecule type" value="Genomic_DNA"/>
</dbReference>
<organism evidence="1 2">
    <name type="scientific">Nephila pilipes</name>
    <name type="common">Giant wood spider</name>
    <name type="synonym">Nephila maculata</name>
    <dbReference type="NCBI Taxonomy" id="299642"/>
    <lineage>
        <taxon>Eukaryota</taxon>
        <taxon>Metazoa</taxon>
        <taxon>Ecdysozoa</taxon>
        <taxon>Arthropoda</taxon>
        <taxon>Chelicerata</taxon>
        <taxon>Arachnida</taxon>
        <taxon>Araneae</taxon>
        <taxon>Araneomorphae</taxon>
        <taxon>Entelegynae</taxon>
        <taxon>Araneoidea</taxon>
        <taxon>Nephilidae</taxon>
        <taxon>Nephila</taxon>
    </lineage>
</organism>
<sequence length="93" mass="10696">MSASAKIRHEAPTITSLRRKGGYLASWTEKYHADLVYGPTRQQRRVWKNTSLQAQFFRSSKPDLPHPRLAGNIGNAILFTYLTRARNDLRINL</sequence>